<dbReference type="RefSeq" id="WP_106585972.1">
    <property type="nucleotide sequence ID" value="NZ_PYGA01000024.1"/>
</dbReference>
<evidence type="ECO:0000313" key="2">
    <source>
        <dbReference type="Proteomes" id="UP000240542"/>
    </source>
</evidence>
<dbReference type="SUPFAM" id="SSF48452">
    <property type="entry name" value="TPR-like"/>
    <property type="match status" value="1"/>
</dbReference>
<dbReference type="SUPFAM" id="SSF52540">
    <property type="entry name" value="P-loop containing nucleoside triphosphate hydrolases"/>
    <property type="match status" value="1"/>
</dbReference>
<protein>
    <submittedName>
        <fullName evidence="1">Putative ATPase</fullName>
    </submittedName>
</protein>
<keyword evidence="2" id="KW-1185">Reference proteome</keyword>
<reference evidence="1 2" key="1">
    <citation type="submission" date="2018-03" db="EMBL/GenBank/DDBJ databases">
        <title>Genomic Encyclopedia of Archaeal and Bacterial Type Strains, Phase II (KMG-II): from individual species to whole genera.</title>
        <authorList>
            <person name="Goeker M."/>
        </authorList>
    </citation>
    <scope>NUCLEOTIDE SEQUENCE [LARGE SCALE GENOMIC DNA]</scope>
    <source>
        <strain evidence="1 2">DSM 45312</strain>
    </source>
</reference>
<accession>A0A2P8CY70</accession>
<dbReference type="InterPro" id="IPR027417">
    <property type="entry name" value="P-loop_NTPase"/>
</dbReference>
<gene>
    <name evidence="1" type="ORF">CLV63_12412</name>
</gene>
<dbReference type="InterPro" id="IPR011990">
    <property type="entry name" value="TPR-like_helical_dom_sf"/>
</dbReference>
<dbReference type="OrthoDB" id="5521887at2"/>
<sequence length="691" mass="74005">MTANHISGAHGVTVQAGTIHGPVTVAAPHWRPPPVPRQLPPDPPRFTNRRSELAQLHRARRTTRLLVLVGIGGVGKTSLAVRACHDIAEHYPDGHLHLSLGGGSGSPVPPGELLGAALRGLGVAAEFVPHTMSDRVALYRSLTHSRRILVLADDAATTDQIRPLIPSGADSVLVATARTHLPALLADGAAYLRVDPLPESGATELLRRLLPGTITAATNLAPLTALCAGMPLALCTAAALMAITPDQPIETVAAMITRHRSTRTGPATEVSMHTGLSASYSQVPDPGAQRLYRLLGLHPGTRYTAPAAAALADTTIDQAHDHLVLLTAMSLTHVDGDAWTMHDVTRNHARDLAAELPDEETNAALDRLFDHYLLTAAGADRALNRSRWRLAEVFTRAEVPRFTDRAEALAWWDAEGTTVRALVKLGWDLERYRQVGELAETCKAWGSIHRPYEAWEEITGLAVASATALGDTRARAYALLLQAAPAMCQHQFAVAASLGAEALSLWRALDDPQGTASSLEVMAVALTASGRPEEALPKHQESIELHEAIGKPRGIALQRRLYARSLARANQPDAACEQSEYALEGLTTLAEPDPFQVVQTLIDRVAILLALGRHEEAEDTGSDAVREAQQAGHRFQTGAAMRALADVAAARERPEDESRCLRDAHDIFAALHAPEAAQVTDRLTRLGPATP</sequence>
<dbReference type="PANTHER" id="PTHR47691">
    <property type="entry name" value="REGULATOR-RELATED"/>
    <property type="match status" value="1"/>
</dbReference>
<comment type="caution">
    <text evidence="1">The sequence shown here is derived from an EMBL/GenBank/DDBJ whole genome shotgun (WGS) entry which is preliminary data.</text>
</comment>
<proteinExistence type="predicted"/>
<dbReference type="Proteomes" id="UP000240542">
    <property type="component" value="Unassembled WGS sequence"/>
</dbReference>
<organism evidence="1 2">
    <name type="scientific">Murinocardiopsis flavida</name>
    <dbReference type="NCBI Taxonomy" id="645275"/>
    <lineage>
        <taxon>Bacteria</taxon>
        <taxon>Bacillati</taxon>
        <taxon>Actinomycetota</taxon>
        <taxon>Actinomycetes</taxon>
        <taxon>Streptosporangiales</taxon>
        <taxon>Nocardiopsidaceae</taxon>
        <taxon>Murinocardiopsis</taxon>
    </lineage>
</organism>
<dbReference type="PRINTS" id="PR00364">
    <property type="entry name" value="DISEASERSIST"/>
</dbReference>
<dbReference type="Gene3D" id="3.40.50.300">
    <property type="entry name" value="P-loop containing nucleotide triphosphate hydrolases"/>
    <property type="match status" value="1"/>
</dbReference>
<dbReference type="Gene3D" id="1.25.40.10">
    <property type="entry name" value="Tetratricopeptide repeat domain"/>
    <property type="match status" value="1"/>
</dbReference>
<dbReference type="EMBL" id="PYGA01000024">
    <property type="protein sequence ID" value="PSK89908.1"/>
    <property type="molecule type" value="Genomic_DNA"/>
</dbReference>
<dbReference type="AlphaFoldDB" id="A0A2P8CY70"/>
<dbReference type="PANTHER" id="PTHR47691:SF3">
    <property type="entry name" value="HTH-TYPE TRANSCRIPTIONAL REGULATOR RV0890C-RELATED"/>
    <property type="match status" value="1"/>
</dbReference>
<name>A0A2P8CY70_9ACTN</name>
<evidence type="ECO:0000313" key="1">
    <source>
        <dbReference type="EMBL" id="PSK89908.1"/>
    </source>
</evidence>